<dbReference type="PROSITE" id="PS50011">
    <property type="entry name" value="PROTEIN_KINASE_DOM"/>
    <property type="match status" value="1"/>
</dbReference>
<dbReference type="OrthoDB" id="10264738at2759"/>
<sequence>MEGCTWSNALKGMGGICPEACLQVRHPHNALRHMLEVLMLLRRLDSLVFVIPTICFSLYIPSSFSVLVMFGTNSFQLDYVALHDKYVERGANVYLSGLREKYFGEIFLSASFSLGGVLSSGLLNSFSKVPKHDPYSLFRKNRSFFDEIQYGLNPGKRITDKFRMSRGDPEEGLKHIARYVEYFESPSKEIWLVFRNEGVSLSKLIYTTEDSENIANERRGERVKNIQVLHPSTWWRWLRTTEAGKEEMRSLIWQLLMALKSCHDRNITHRDIKPGEYAFLALNLFNHARHNGKKPVFLLAF</sequence>
<protein>
    <submittedName>
        <fullName evidence="4">Probable inactive protein kinase At3g63330</fullName>
    </submittedName>
</protein>
<dbReference type="KEGG" id="nnu:104591069"/>
<gene>
    <name evidence="4" type="primary">LOC104591069</name>
</gene>
<name>A0A1U7ZIQ4_NELNU</name>
<dbReference type="InterPro" id="IPR000719">
    <property type="entry name" value="Prot_kinase_dom"/>
</dbReference>
<evidence type="ECO:0000256" key="1">
    <source>
        <dbReference type="SAM" id="Phobius"/>
    </source>
</evidence>
<evidence type="ECO:0000313" key="4">
    <source>
        <dbReference type="RefSeq" id="XP_010248166.2"/>
    </source>
</evidence>
<accession>A0A1U7ZIQ4</accession>
<dbReference type="eggNOG" id="KOG0698">
    <property type="taxonomic scope" value="Eukaryota"/>
</dbReference>
<feature type="non-terminal residue" evidence="4">
    <location>
        <position position="301"/>
    </location>
</feature>
<dbReference type="GO" id="GO:0004672">
    <property type="term" value="F:protein kinase activity"/>
    <property type="evidence" value="ECO:0007669"/>
    <property type="project" value="InterPro"/>
</dbReference>
<evidence type="ECO:0000313" key="3">
    <source>
        <dbReference type="Proteomes" id="UP000189703"/>
    </source>
</evidence>
<reference evidence="4" key="1">
    <citation type="submission" date="2025-08" db="UniProtKB">
        <authorList>
            <consortium name="RefSeq"/>
        </authorList>
    </citation>
    <scope>IDENTIFICATION</scope>
</reference>
<dbReference type="STRING" id="4432.A0A1U7ZIQ4"/>
<feature type="transmembrane region" description="Helical" evidence="1">
    <location>
        <begin position="47"/>
        <end position="70"/>
    </location>
</feature>
<dbReference type="AlphaFoldDB" id="A0A1U7ZIQ4"/>
<keyword evidence="4" id="KW-0418">Kinase</keyword>
<proteinExistence type="predicted"/>
<evidence type="ECO:0000259" key="2">
    <source>
        <dbReference type="PROSITE" id="PS50011"/>
    </source>
</evidence>
<feature type="domain" description="Protein kinase" evidence="2">
    <location>
        <begin position="64"/>
        <end position="301"/>
    </location>
</feature>
<dbReference type="Gene3D" id="1.10.510.10">
    <property type="entry name" value="Transferase(Phosphotransferase) domain 1"/>
    <property type="match status" value="1"/>
</dbReference>
<dbReference type="GeneID" id="104591069"/>
<keyword evidence="1" id="KW-0472">Membrane</keyword>
<dbReference type="RefSeq" id="XP_010248166.2">
    <property type="nucleotide sequence ID" value="XM_010249864.2"/>
</dbReference>
<keyword evidence="1" id="KW-0812">Transmembrane</keyword>
<keyword evidence="4" id="KW-0808">Transferase</keyword>
<dbReference type="Proteomes" id="UP000189703">
    <property type="component" value="Unplaced"/>
</dbReference>
<organism evidence="3 4">
    <name type="scientific">Nelumbo nucifera</name>
    <name type="common">Sacred lotus</name>
    <dbReference type="NCBI Taxonomy" id="4432"/>
    <lineage>
        <taxon>Eukaryota</taxon>
        <taxon>Viridiplantae</taxon>
        <taxon>Streptophyta</taxon>
        <taxon>Embryophyta</taxon>
        <taxon>Tracheophyta</taxon>
        <taxon>Spermatophyta</taxon>
        <taxon>Magnoliopsida</taxon>
        <taxon>Proteales</taxon>
        <taxon>Nelumbonaceae</taxon>
        <taxon>Nelumbo</taxon>
    </lineage>
</organism>
<dbReference type="GO" id="GO:0005524">
    <property type="term" value="F:ATP binding"/>
    <property type="evidence" value="ECO:0007669"/>
    <property type="project" value="InterPro"/>
</dbReference>
<keyword evidence="3" id="KW-1185">Reference proteome</keyword>
<dbReference type="InterPro" id="IPR011009">
    <property type="entry name" value="Kinase-like_dom_sf"/>
</dbReference>
<keyword evidence="1" id="KW-1133">Transmembrane helix</keyword>
<dbReference type="InParanoid" id="A0A1U7ZIQ4"/>
<dbReference type="SUPFAM" id="SSF56112">
    <property type="entry name" value="Protein kinase-like (PK-like)"/>
    <property type="match status" value="1"/>
</dbReference>